<dbReference type="SMART" id="SM00342">
    <property type="entry name" value="HTH_ARAC"/>
    <property type="match status" value="1"/>
</dbReference>
<evidence type="ECO:0000313" key="8">
    <source>
        <dbReference type="Proteomes" id="UP000515679"/>
    </source>
</evidence>
<proteinExistence type="predicted"/>
<dbReference type="Gene3D" id="1.10.10.60">
    <property type="entry name" value="Homeodomain-like"/>
    <property type="match status" value="2"/>
</dbReference>
<dbReference type="PRINTS" id="PR00032">
    <property type="entry name" value="HTHARAC"/>
</dbReference>
<dbReference type="GO" id="GO:0043565">
    <property type="term" value="F:sequence-specific DNA binding"/>
    <property type="evidence" value="ECO:0007669"/>
    <property type="project" value="InterPro"/>
</dbReference>
<feature type="domain" description="HTH araC/xylS-type" evidence="5">
    <location>
        <begin position="158"/>
        <end position="256"/>
    </location>
</feature>
<reference evidence="7 8" key="1">
    <citation type="submission" date="2019-07" db="EMBL/GenBank/DDBJ databases">
        <authorList>
            <person name="Kim J.K."/>
            <person name="Cheong H.-M."/>
            <person name="Choi Y."/>
            <person name="Hwang K.J."/>
            <person name="Lee S."/>
            <person name="Choi C."/>
        </authorList>
    </citation>
    <scope>NUCLEOTIDE SEQUENCE [LARGE SCALE GENOMIC DNA]</scope>
    <source>
        <strain evidence="7 8">KS 22</strain>
    </source>
</reference>
<keyword evidence="8" id="KW-1185">Reference proteome</keyword>
<gene>
    <name evidence="7" type="ORF">FPL14_24535</name>
</gene>
<dbReference type="PANTHER" id="PTHR43280">
    <property type="entry name" value="ARAC-FAMILY TRANSCRIPTIONAL REGULATOR"/>
    <property type="match status" value="1"/>
</dbReference>
<dbReference type="Pfam" id="PF12833">
    <property type="entry name" value="HTH_18"/>
    <property type="match status" value="1"/>
</dbReference>
<dbReference type="Gene3D" id="3.40.50.2300">
    <property type="match status" value="1"/>
</dbReference>
<evidence type="ECO:0000259" key="5">
    <source>
        <dbReference type="PROSITE" id="PS01124"/>
    </source>
</evidence>
<dbReference type="InterPro" id="IPR018060">
    <property type="entry name" value="HTH_AraC"/>
</dbReference>
<evidence type="ECO:0000256" key="1">
    <source>
        <dbReference type="ARBA" id="ARBA00023015"/>
    </source>
</evidence>
<feature type="domain" description="Response regulatory" evidence="6">
    <location>
        <begin position="3"/>
        <end position="120"/>
    </location>
</feature>
<dbReference type="RefSeq" id="WP_182300219.1">
    <property type="nucleotide sequence ID" value="NZ_CP041969.1"/>
</dbReference>
<dbReference type="SUPFAM" id="SSF52172">
    <property type="entry name" value="CheY-like"/>
    <property type="match status" value="1"/>
</dbReference>
<dbReference type="InterPro" id="IPR011006">
    <property type="entry name" value="CheY-like_superfamily"/>
</dbReference>
<keyword evidence="3" id="KW-0804">Transcription</keyword>
<dbReference type="Proteomes" id="UP000515679">
    <property type="component" value="Chromosome"/>
</dbReference>
<dbReference type="PANTHER" id="PTHR43280:SF2">
    <property type="entry name" value="HTH-TYPE TRANSCRIPTIONAL REGULATOR EXSA"/>
    <property type="match status" value="1"/>
</dbReference>
<evidence type="ECO:0000256" key="4">
    <source>
        <dbReference type="PROSITE-ProRule" id="PRU00169"/>
    </source>
</evidence>
<evidence type="ECO:0000256" key="3">
    <source>
        <dbReference type="ARBA" id="ARBA00023163"/>
    </source>
</evidence>
<dbReference type="InterPro" id="IPR018062">
    <property type="entry name" value="HTH_AraC-typ_CS"/>
</dbReference>
<dbReference type="GO" id="GO:0000160">
    <property type="term" value="P:phosphorelay signal transduction system"/>
    <property type="evidence" value="ECO:0007669"/>
    <property type="project" value="InterPro"/>
</dbReference>
<keyword evidence="2" id="KW-0238">DNA-binding</keyword>
<sequence>MYTVILVDDEKGIIEGLKVIMRRFLPECQVIGCAYDAVEGFRLAYELRPDIVITDIRMLQSTGLEMIEMLANEGIHTNVILLSGYSEFEYARKAMHLGVKYYLTKPVEEEELQSCVRKIIKDIEFARSQSRDLRSMSSLKTAHFEGTTDTPKTRNLIAEIKQYVNDHYNQNISLAELSNHFFLNLHYLSQMFKEKTGQTYLEYLTSVRIEHSKEMLEHSQMKIYEIGQRVGYSDTTHFSKVFEKIVGCKPSEYRKLPR</sequence>
<name>A0A7G5C453_9BACL</name>
<dbReference type="PROSITE" id="PS00041">
    <property type="entry name" value="HTH_ARAC_FAMILY_1"/>
    <property type="match status" value="1"/>
</dbReference>
<protein>
    <submittedName>
        <fullName evidence="7">Response regulator</fullName>
    </submittedName>
</protein>
<dbReference type="PROSITE" id="PS50110">
    <property type="entry name" value="RESPONSE_REGULATORY"/>
    <property type="match status" value="1"/>
</dbReference>
<evidence type="ECO:0000256" key="2">
    <source>
        <dbReference type="ARBA" id="ARBA00023125"/>
    </source>
</evidence>
<accession>A0A7G5C453</accession>
<keyword evidence="1" id="KW-0805">Transcription regulation</keyword>
<dbReference type="GO" id="GO:0003700">
    <property type="term" value="F:DNA-binding transcription factor activity"/>
    <property type="evidence" value="ECO:0007669"/>
    <property type="project" value="InterPro"/>
</dbReference>
<dbReference type="InterPro" id="IPR009057">
    <property type="entry name" value="Homeodomain-like_sf"/>
</dbReference>
<keyword evidence="4" id="KW-0597">Phosphoprotein</keyword>
<dbReference type="InterPro" id="IPR001789">
    <property type="entry name" value="Sig_transdc_resp-reg_receiver"/>
</dbReference>
<dbReference type="CDD" id="cd17536">
    <property type="entry name" value="REC_YesN-like"/>
    <property type="match status" value="1"/>
</dbReference>
<dbReference type="AlphaFoldDB" id="A0A7G5C453"/>
<dbReference type="PROSITE" id="PS01124">
    <property type="entry name" value="HTH_ARAC_FAMILY_2"/>
    <property type="match status" value="1"/>
</dbReference>
<organism evidence="7 8">
    <name type="scientific">Cohnella cholangitidis</name>
    <dbReference type="NCBI Taxonomy" id="2598458"/>
    <lineage>
        <taxon>Bacteria</taxon>
        <taxon>Bacillati</taxon>
        <taxon>Bacillota</taxon>
        <taxon>Bacilli</taxon>
        <taxon>Bacillales</taxon>
        <taxon>Paenibacillaceae</taxon>
        <taxon>Cohnella</taxon>
    </lineage>
</organism>
<feature type="modified residue" description="4-aspartylphosphate" evidence="4">
    <location>
        <position position="55"/>
    </location>
</feature>
<dbReference type="InterPro" id="IPR020449">
    <property type="entry name" value="Tscrpt_reg_AraC-type_HTH"/>
</dbReference>
<dbReference type="KEGG" id="cchl:FPL14_24535"/>
<dbReference type="SUPFAM" id="SSF46689">
    <property type="entry name" value="Homeodomain-like"/>
    <property type="match status" value="2"/>
</dbReference>
<evidence type="ECO:0000313" key="7">
    <source>
        <dbReference type="EMBL" id="QMV43987.1"/>
    </source>
</evidence>
<dbReference type="SMART" id="SM00448">
    <property type="entry name" value="REC"/>
    <property type="match status" value="1"/>
</dbReference>
<dbReference type="EMBL" id="CP041969">
    <property type="protein sequence ID" value="QMV43987.1"/>
    <property type="molecule type" value="Genomic_DNA"/>
</dbReference>
<evidence type="ECO:0000259" key="6">
    <source>
        <dbReference type="PROSITE" id="PS50110"/>
    </source>
</evidence>
<dbReference type="Pfam" id="PF00072">
    <property type="entry name" value="Response_reg"/>
    <property type="match status" value="1"/>
</dbReference>